<accession>A0ABR9R635</accession>
<dbReference type="Pfam" id="PF00149">
    <property type="entry name" value="Metallophos"/>
    <property type="match status" value="1"/>
</dbReference>
<dbReference type="RefSeq" id="WP_193502864.1">
    <property type="nucleotide sequence ID" value="NZ_JADCKC010000003.1"/>
</dbReference>
<sequence length="378" mass="41980">MYHPFFQFFLPRVGQAALAGLLYWNFLQLPPLQWLAPWPLLYYGAPLALVAVLAWLARDPLGLGVVLAGYLTALYCAGNLLGLTARLLGGPVWTAWQVLWLEGLTPWLLTALIWWWGRRQALNLRTTRYRLTTSKALPGGRLTIVQISDIHPNPKAAMHRGRIPELRQKIEACKPDLLVLTGDIFDEFTEPEEFEAFARLFAELKAPLGKYYVLGNHDLFHHWREPSFDRAALQTALAEAGVTLLEDASVLTGGIRVVGRKDYLYTQGRRCSAGELLPGGPDDHYTLWLDHEPRDFKRAAAAGADLILSGHTHGGQVWPAGAVGMAARNERNYGKKQVTPGCTAIVSGGTGTWGYRFRTQGRTEIVCIEVESTAPEKT</sequence>
<feature type="domain" description="Calcineurin-like phosphoesterase" evidence="2">
    <location>
        <begin position="143"/>
        <end position="314"/>
    </location>
</feature>
<dbReference type="Proteomes" id="UP000768567">
    <property type="component" value="Unassembled WGS sequence"/>
</dbReference>
<dbReference type="EMBL" id="JADCKC010000003">
    <property type="protein sequence ID" value="MBE5038596.1"/>
    <property type="molecule type" value="Genomic_DNA"/>
</dbReference>
<dbReference type="PANTHER" id="PTHR31302:SF0">
    <property type="entry name" value="TRANSMEMBRANE PROTEIN WITH METALLOPHOSPHOESTERASE DOMAIN"/>
    <property type="match status" value="1"/>
</dbReference>
<gene>
    <name evidence="3" type="ORF">INF35_12430</name>
</gene>
<dbReference type="InterPro" id="IPR004843">
    <property type="entry name" value="Calcineurin-like_PHP"/>
</dbReference>
<protein>
    <submittedName>
        <fullName evidence="3">Metallophosphoesterase</fullName>
    </submittedName>
</protein>
<evidence type="ECO:0000313" key="3">
    <source>
        <dbReference type="EMBL" id="MBE5038596.1"/>
    </source>
</evidence>
<feature type="transmembrane region" description="Helical" evidence="1">
    <location>
        <begin position="40"/>
        <end position="57"/>
    </location>
</feature>
<reference evidence="3 4" key="1">
    <citation type="submission" date="2020-10" db="EMBL/GenBank/DDBJ databases">
        <title>ChiBAC.</title>
        <authorList>
            <person name="Zenner C."/>
            <person name="Hitch T.C.A."/>
            <person name="Clavel T."/>
        </authorList>
    </citation>
    <scope>NUCLEOTIDE SEQUENCE [LARGE SCALE GENOMIC DNA]</scope>
    <source>
        <strain evidence="3 4">DSM 109015</strain>
    </source>
</reference>
<dbReference type="InterPro" id="IPR029052">
    <property type="entry name" value="Metallo-depent_PP-like"/>
</dbReference>
<comment type="caution">
    <text evidence="3">The sequence shown here is derived from an EMBL/GenBank/DDBJ whole genome shotgun (WGS) entry which is preliminary data.</text>
</comment>
<dbReference type="SUPFAM" id="SSF56300">
    <property type="entry name" value="Metallo-dependent phosphatases"/>
    <property type="match status" value="1"/>
</dbReference>
<name>A0ABR9R635_9FIRM</name>
<keyword evidence="1" id="KW-0472">Membrane</keyword>
<evidence type="ECO:0000313" key="4">
    <source>
        <dbReference type="Proteomes" id="UP000768567"/>
    </source>
</evidence>
<feature type="transmembrane region" description="Helical" evidence="1">
    <location>
        <begin position="95"/>
        <end position="116"/>
    </location>
</feature>
<evidence type="ECO:0000256" key="1">
    <source>
        <dbReference type="SAM" id="Phobius"/>
    </source>
</evidence>
<dbReference type="InterPro" id="IPR051158">
    <property type="entry name" value="Metallophosphoesterase_sf"/>
</dbReference>
<keyword evidence="4" id="KW-1185">Reference proteome</keyword>
<keyword evidence="1" id="KW-0812">Transmembrane</keyword>
<dbReference type="CDD" id="cd07385">
    <property type="entry name" value="MPP_YkuE_C"/>
    <property type="match status" value="1"/>
</dbReference>
<proteinExistence type="predicted"/>
<dbReference type="Gene3D" id="3.60.21.10">
    <property type="match status" value="1"/>
</dbReference>
<organism evidence="3 4">
    <name type="scientific">Gemmiger gallinarum</name>
    <dbReference type="NCBI Taxonomy" id="2779354"/>
    <lineage>
        <taxon>Bacteria</taxon>
        <taxon>Bacillati</taxon>
        <taxon>Bacillota</taxon>
        <taxon>Clostridia</taxon>
        <taxon>Eubacteriales</taxon>
        <taxon>Gemmiger</taxon>
    </lineage>
</organism>
<dbReference type="PANTHER" id="PTHR31302">
    <property type="entry name" value="TRANSMEMBRANE PROTEIN WITH METALLOPHOSPHOESTERASE DOMAIN-RELATED"/>
    <property type="match status" value="1"/>
</dbReference>
<keyword evidence="1" id="KW-1133">Transmembrane helix</keyword>
<feature type="transmembrane region" description="Helical" evidence="1">
    <location>
        <begin position="64"/>
        <end position="83"/>
    </location>
</feature>
<evidence type="ECO:0000259" key="2">
    <source>
        <dbReference type="Pfam" id="PF00149"/>
    </source>
</evidence>